<dbReference type="Pfam" id="PF06889">
    <property type="entry name" value="DUF1266"/>
    <property type="match status" value="1"/>
</dbReference>
<sequence length="232" mass="27881">MNQDYIDWLYGLSAPMVALNKECGASYTSPFFFPEDKYTDLKKDWDIDSRETLLAMVFNMIDNGHAPALSNHYFMYPRLSAIDWLKYTEKHTNYQKVLLELVEKSYLECGVGGIRSWDYARMGYILRNGTTNKFITEQEALWIFYRIALRAQYYYSSWQSYYSGWFIGYQYWKSLSNKENLEILRCELCRSSQVWTMNKLYNNEDSPHHHLPWYIEIEELEKPESLMEYDWS</sequence>
<keyword evidence="3" id="KW-1185">Reference proteome</keyword>
<evidence type="ECO:0000259" key="1">
    <source>
        <dbReference type="Pfam" id="PF06889"/>
    </source>
</evidence>
<proteinExistence type="predicted"/>
<dbReference type="AlphaFoldDB" id="A0A2V4E5U1"/>
<reference evidence="2 3" key="1">
    <citation type="submission" date="2018-05" db="EMBL/GenBank/DDBJ databases">
        <title>Reference genomes for bee gut microbiota database.</title>
        <authorList>
            <person name="Ellegaard K.M."/>
        </authorList>
    </citation>
    <scope>NUCLEOTIDE SEQUENCE [LARGE SCALE GENOMIC DNA]</scope>
    <source>
        <strain evidence="2 3">ESL0182</strain>
    </source>
</reference>
<gene>
    <name evidence="2" type="ORF">DKK70_00585</name>
</gene>
<dbReference type="RefSeq" id="WP_110432295.1">
    <property type="nucleotide sequence ID" value="NZ_QGLR01000002.1"/>
</dbReference>
<accession>A0A2V4E5U1</accession>
<dbReference type="OrthoDB" id="8970044at2"/>
<dbReference type="EMBL" id="QGLR01000002">
    <property type="protein sequence ID" value="PXZ08652.1"/>
    <property type="molecule type" value="Genomic_DNA"/>
</dbReference>
<name>A0A2V4E5U1_9GAMM</name>
<evidence type="ECO:0000313" key="3">
    <source>
        <dbReference type="Proteomes" id="UP000247932"/>
    </source>
</evidence>
<dbReference type="InterPro" id="IPR009677">
    <property type="entry name" value="DUF1266"/>
</dbReference>
<protein>
    <recommendedName>
        <fullName evidence="1">DUF1266 domain-containing protein</fullName>
    </recommendedName>
</protein>
<feature type="domain" description="DUF1266" evidence="1">
    <location>
        <begin position="41"/>
        <end position="213"/>
    </location>
</feature>
<dbReference type="Proteomes" id="UP000247932">
    <property type="component" value="Unassembled WGS sequence"/>
</dbReference>
<comment type="caution">
    <text evidence="2">The sequence shown here is derived from an EMBL/GenBank/DDBJ whole genome shotgun (WGS) entry which is preliminary data.</text>
</comment>
<organism evidence="2 3">
    <name type="scientific">Gilliamella apicola</name>
    <dbReference type="NCBI Taxonomy" id="1196095"/>
    <lineage>
        <taxon>Bacteria</taxon>
        <taxon>Pseudomonadati</taxon>
        <taxon>Pseudomonadota</taxon>
        <taxon>Gammaproteobacteria</taxon>
        <taxon>Orbales</taxon>
        <taxon>Orbaceae</taxon>
        <taxon>Gilliamella</taxon>
    </lineage>
</organism>
<evidence type="ECO:0000313" key="2">
    <source>
        <dbReference type="EMBL" id="PXZ08652.1"/>
    </source>
</evidence>